<comment type="subcellular location">
    <subcellularLocation>
        <location evidence="1">Membrane</location>
        <topology evidence="1">Multi-pass membrane protein</topology>
    </subcellularLocation>
</comment>
<evidence type="ECO:0000259" key="6">
    <source>
        <dbReference type="Pfam" id="PF00324"/>
    </source>
</evidence>
<dbReference type="Proteomes" id="UP000001640">
    <property type="component" value="Chromosome 5"/>
</dbReference>
<evidence type="ECO:0000313" key="7">
    <source>
        <dbReference type="EMBL" id="CCC70251.1"/>
    </source>
</evidence>
<dbReference type="GO" id="GO:0015171">
    <property type="term" value="F:amino acid transmembrane transporter activity"/>
    <property type="evidence" value="ECO:0007669"/>
    <property type="project" value="TreeGrafter"/>
</dbReference>
<dbReference type="eggNOG" id="KOG1286">
    <property type="taxonomic scope" value="Eukaryota"/>
</dbReference>
<dbReference type="InterPro" id="IPR050524">
    <property type="entry name" value="APC_YAT"/>
</dbReference>
<sequence>MNAIILISIISVANSAVYTCSRCMVAMVHIGNVPRILNRVDTKGRPMNAIIFTLFFGLLSFVAASDRQADVFTWLSALSGLFTIFRWMAINLSHIRVRQAMAKQNRSLDELPFLSQTGVWGSWYGTIVLFSDLVASFWTSLFPLGGTSADAELFFEVFFTVSHLISMLLCP</sequence>
<name>G0VFI5_NAUCA</name>
<evidence type="ECO:0000256" key="1">
    <source>
        <dbReference type="ARBA" id="ARBA00004141"/>
    </source>
</evidence>
<dbReference type="InParanoid" id="G0VFI5"/>
<evidence type="ECO:0000256" key="2">
    <source>
        <dbReference type="ARBA" id="ARBA00022692"/>
    </source>
</evidence>
<dbReference type="OrthoDB" id="3900342at2759"/>
<reference evidence="7 8" key="1">
    <citation type="journal article" date="2011" name="Proc. Natl. Acad. Sci. U.S.A.">
        <title>Evolutionary erosion of yeast sex chromosomes by mating-type switching accidents.</title>
        <authorList>
            <person name="Gordon J.L."/>
            <person name="Armisen D."/>
            <person name="Proux-Wera E."/>
            <person name="Oheigeartaigh S.S."/>
            <person name="Byrne K.P."/>
            <person name="Wolfe K.H."/>
        </authorList>
    </citation>
    <scope>NUCLEOTIDE SEQUENCE [LARGE SCALE GENOMIC DNA]</scope>
    <source>
        <strain evidence="8">ATCC 76901 / BCRC 22586 / CBS 4309 / NBRC 1992 / NRRL Y-12630</strain>
    </source>
</reference>
<feature type="domain" description="Amino acid permease/ SLC12A" evidence="6">
    <location>
        <begin position="1"/>
        <end position="165"/>
    </location>
</feature>
<dbReference type="Gene3D" id="1.20.1740.10">
    <property type="entry name" value="Amino acid/polyamine transporter I"/>
    <property type="match status" value="1"/>
</dbReference>
<feature type="transmembrane region" description="Helical" evidence="5">
    <location>
        <begin position="6"/>
        <end position="25"/>
    </location>
</feature>
<dbReference type="OMA" id="ILFNWIA"/>
<protein>
    <recommendedName>
        <fullName evidence="6">Amino acid permease/ SLC12A domain-containing protein</fullName>
    </recommendedName>
</protein>
<dbReference type="KEGG" id="ncs:NCAS_0E01810"/>
<dbReference type="InterPro" id="IPR004841">
    <property type="entry name" value="AA-permease/SLC12A_dom"/>
</dbReference>
<feature type="transmembrane region" description="Helical" evidence="5">
    <location>
        <begin position="46"/>
        <end position="65"/>
    </location>
</feature>
<dbReference type="HOGENOM" id="CLU_007946_8_4_1"/>
<dbReference type="EMBL" id="HE576756">
    <property type="protein sequence ID" value="CCC70251.1"/>
    <property type="molecule type" value="Genomic_DNA"/>
</dbReference>
<evidence type="ECO:0000256" key="5">
    <source>
        <dbReference type="SAM" id="Phobius"/>
    </source>
</evidence>
<dbReference type="GeneID" id="96903883"/>
<reference key="2">
    <citation type="submission" date="2011-08" db="EMBL/GenBank/DDBJ databases">
        <title>Genome sequence of Naumovozyma castellii.</title>
        <authorList>
            <person name="Gordon J.L."/>
            <person name="Armisen D."/>
            <person name="Proux-Wera E."/>
            <person name="OhEigeartaigh S.S."/>
            <person name="Byrne K.P."/>
            <person name="Wolfe K.H."/>
        </authorList>
    </citation>
    <scope>NUCLEOTIDE SEQUENCE</scope>
    <source>
        <strain>Type strain:CBS 4309</strain>
    </source>
</reference>
<gene>
    <name evidence="7" type="primary">NCAS0E01810</name>
    <name evidence="7" type="ordered locus">NCAS_0E01810</name>
</gene>
<keyword evidence="2 5" id="KW-0812">Transmembrane</keyword>
<accession>G0VFI5</accession>
<evidence type="ECO:0000256" key="3">
    <source>
        <dbReference type="ARBA" id="ARBA00022989"/>
    </source>
</evidence>
<dbReference type="RefSeq" id="XP_003676611.1">
    <property type="nucleotide sequence ID" value="XM_003676563.1"/>
</dbReference>
<evidence type="ECO:0000313" key="8">
    <source>
        <dbReference type="Proteomes" id="UP000001640"/>
    </source>
</evidence>
<keyword evidence="3 5" id="KW-1133">Transmembrane helix</keyword>
<feature type="transmembrane region" description="Helical" evidence="5">
    <location>
        <begin position="71"/>
        <end position="90"/>
    </location>
</feature>
<evidence type="ECO:0000256" key="4">
    <source>
        <dbReference type="ARBA" id="ARBA00023136"/>
    </source>
</evidence>
<keyword evidence="4 5" id="KW-0472">Membrane</keyword>
<dbReference type="Pfam" id="PF00324">
    <property type="entry name" value="AA_permease"/>
    <property type="match status" value="1"/>
</dbReference>
<proteinExistence type="predicted"/>
<dbReference type="PANTHER" id="PTHR43341">
    <property type="entry name" value="AMINO ACID PERMEASE"/>
    <property type="match status" value="1"/>
</dbReference>
<keyword evidence="8" id="KW-1185">Reference proteome</keyword>
<dbReference type="AlphaFoldDB" id="G0VFI5"/>
<organism evidence="7 8">
    <name type="scientific">Naumovozyma castellii</name>
    <name type="common">Yeast</name>
    <name type="synonym">Saccharomyces castellii</name>
    <dbReference type="NCBI Taxonomy" id="27288"/>
    <lineage>
        <taxon>Eukaryota</taxon>
        <taxon>Fungi</taxon>
        <taxon>Dikarya</taxon>
        <taxon>Ascomycota</taxon>
        <taxon>Saccharomycotina</taxon>
        <taxon>Saccharomycetes</taxon>
        <taxon>Saccharomycetales</taxon>
        <taxon>Saccharomycetaceae</taxon>
        <taxon>Naumovozyma</taxon>
    </lineage>
</organism>
<dbReference type="PANTHER" id="PTHR43341:SF13">
    <property type="entry name" value="HISTIDINE PERMEASE"/>
    <property type="match status" value="1"/>
</dbReference>
<dbReference type="GO" id="GO:0016020">
    <property type="term" value="C:membrane"/>
    <property type="evidence" value="ECO:0007669"/>
    <property type="project" value="UniProtKB-SubCell"/>
</dbReference>